<organism evidence="1">
    <name type="scientific">freshwater metagenome</name>
    <dbReference type="NCBI Taxonomy" id="449393"/>
    <lineage>
        <taxon>unclassified sequences</taxon>
        <taxon>metagenomes</taxon>
        <taxon>ecological metagenomes</taxon>
    </lineage>
</organism>
<sequence length="60" mass="6320">MPEIHPKIGRYLVISATPGAELPSEVAQDGDEVSLDGRVNILVLRFRPELAAADAAGHVG</sequence>
<reference evidence="1" key="1">
    <citation type="submission" date="2020-05" db="EMBL/GenBank/DDBJ databases">
        <authorList>
            <person name="Chiriac C."/>
            <person name="Salcher M."/>
            <person name="Ghai R."/>
            <person name="Kavagutti S V."/>
        </authorList>
    </citation>
    <scope>NUCLEOTIDE SEQUENCE</scope>
</reference>
<protein>
    <submittedName>
        <fullName evidence="1">Unannotated protein</fullName>
    </submittedName>
</protein>
<proteinExistence type="predicted"/>
<accession>A0A6J7HNT6</accession>
<name>A0A6J7HNT6_9ZZZZ</name>
<dbReference type="AlphaFoldDB" id="A0A6J7HNT6"/>
<evidence type="ECO:0000313" key="1">
    <source>
        <dbReference type="EMBL" id="CAB4922661.1"/>
    </source>
</evidence>
<dbReference type="EMBL" id="CAFBNB010000036">
    <property type="protein sequence ID" value="CAB4922661.1"/>
    <property type="molecule type" value="Genomic_DNA"/>
</dbReference>
<gene>
    <name evidence="1" type="ORF">UFOPK3720_00306</name>
</gene>